<evidence type="ECO:0000256" key="2">
    <source>
        <dbReference type="ARBA" id="ARBA00006730"/>
    </source>
</evidence>
<dbReference type="STRING" id="5288.A0A5C5G072"/>
<organism evidence="9 10">
    <name type="scientific">Rhodotorula diobovata</name>
    <dbReference type="NCBI Taxonomy" id="5288"/>
    <lineage>
        <taxon>Eukaryota</taxon>
        <taxon>Fungi</taxon>
        <taxon>Dikarya</taxon>
        <taxon>Basidiomycota</taxon>
        <taxon>Pucciniomycotina</taxon>
        <taxon>Microbotryomycetes</taxon>
        <taxon>Sporidiobolales</taxon>
        <taxon>Sporidiobolaceae</taxon>
        <taxon>Rhodotorula</taxon>
    </lineage>
</organism>
<evidence type="ECO:0000313" key="10">
    <source>
        <dbReference type="Proteomes" id="UP000311382"/>
    </source>
</evidence>
<dbReference type="EMBL" id="SOZI01000024">
    <property type="protein sequence ID" value="TNY22488.1"/>
    <property type="molecule type" value="Genomic_DNA"/>
</dbReference>
<dbReference type="SUPFAM" id="SSF54373">
    <property type="entry name" value="FAD-linked reductases, C-terminal domain"/>
    <property type="match status" value="1"/>
</dbReference>
<dbReference type="PIRSF" id="PIRSF000189">
    <property type="entry name" value="D-aa_oxidase"/>
    <property type="match status" value="1"/>
</dbReference>
<feature type="binding site" evidence="6">
    <location>
        <begin position="46"/>
        <end position="47"/>
    </location>
    <ligand>
        <name>FAD</name>
        <dbReference type="ChEBI" id="CHEBI:57692"/>
    </ligand>
</feature>
<dbReference type="PROSITE" id="PS00677">
    <property type="entry name" value="DAO"/>
    <property type="match status" value="1"/>
</dbReference>
<feature type="binding site" evidence="6">
    <location>
        <position position="306"/>
    </location>
    <ligand>
        <name>D-dopa</name>
        <dbReference type="ChEBI" id="CHEBI:149689"/>
    </ligand>
</feature>
<evidence type="ECO:0000256" key="5">
    <source>
        <dbReference type="ARBA" id="ARBA00023002"/>
    </source>
</evidence>
<feature type="signal peptide" evidence="7">
    <location>
        <begin position="1"/>
        <end position="19"/>
    </location>
</feature>
<evidence type="ECO:0000313" key="9">
    <source>
        <dbReference type="EMBL" id="TNY22488.1"/>
    </source>
</evidence>
<keyword evidence="5" id="KW-0560">Oxidoreductase</keyword>
<keyword evidence="10" id="KW-1185">Reference proteome</keyword>
<comment type="caution">
    <text evidence="9">The sequence shown here is derived from an EMBL/GenBank/DDBJ whole genome shotgun (WGS) entry which is preliminary data.</text>
</comment>
<comment type="cofactor">
    <cofactor evidence="1 6">
        <name>FAD</name>
        <dbReference type="ChEBI" id="CHEBI:57692"/>
    </cofactor>
</comment>
<evidence type="ECO:0000256" key="4">
    <source>
        <dbReference type="ARBA" id="ARBA00022827"/>
    </source>
</evidence>
<keyword evidence="7" id="KW-0732">Signal</keyword>
<evidence type="ECO:0000256" key="1">
    <source>
        <dbReference type="ARBA" id="ARBA00001974"/>
    </source>
</evidence>
<dbReference type="AlphaFoldDB" id="A0A5C5G072"/>
<dbReference type="GO" id="GO:0071949">
    <property type="term" value="F:FAD binding"/>
    <property type="evidence" value="ECO:0007669"/>
    <property type="project" value="InterPro"/>
</dbReference>
<feature type="binding site" evidence="6">
    <location>
        <position position="339"/>
    </location>
    <ligand>
        <name>D-dopa</name>
        <dbReference type="ChEBI" id="CHEBI:149689"/>
    </ligand>
</feature>
<evidence type="ECO:0000256" key="3">
    <source>
        <dbReference type="ARBA" id="ARBA00022630"/>
    </source>
</evidence>
<gene>
    <name evidence="9" type="ORF">DMC30DRAFT_445202</name>
</gene>
<dbReference type="InterPro" id="IPR006076">
    <property type="entry name" value="FAD-dep_OxRdtase"/>
</dbReference>
<proteinExistence type="inferred from homology"/>
<keyword evidence="4 6" id="KW-0274">FAD</keyword>
<dbReference type="Gene3D" id="3.30.9.10">
    <property type="entry name" value="D-Amino Acid Oxidase, subunit A, domain 2"/>
    <property type="match status" value="1"/>
</dbReference>
<evidence type="ECO:0000256" key="7">
    <source>
        <dbReference type="SAM" id="SignalP"/>
    </source>
</evidence>
<name>A0A5C5G072_9BASI</name>
<evidence type="ECO:0000259" key="8">
    <source>
        <dbReference type="Pfam" id="PF01266"/>
    </source>
</evidence>
<feature type="domain" description="FAD dependent oxidoreductase" evidence="8">
    <location>
        <begin position="6"/>
        <end position="355"/>
    </location>
</feature>
<dbReference type="Pfam" id="PF01266">
    <property type="entry name" value="DAO"/>
    <property type="match status" value="1"/>
</dbReference>
<dbReference type="OrthoDB" id="2015447at2759"/>
<dbReference type="PANTHER" id="PTHR11530:SF11">
    <property type="entry name" value="D-ASPARTATE OXIDASE"/>
    <property type="match status" value="1"/>
</dbReference>
<evidence type="ECO:0000256" key="6">
    <source>
        <dbReference type="PIRSR" id="PIRSR000189-1"/>
    </source>
</evidence>
<sequence>MPTGHIVVLGAGVIGLSTAIRLLEQGYEVDVVARDLPQDPKSIAFTSPWAGAHHVSVATGADMRMHEFDKRTFEVMSSMIEQGHESLFYCTQMEYREQPRPTGEADETSQLSLMSRYHPDFRWLDAHELPEGIQHGATFKAILIDTPTYLPSLATQFEKLGGRLHRCESLSSLSSALSSSSSPSLARADVLVNCSGLGAWTLVPDDKVFPTRGQLVIVRAPWVAEGKTRLGPGGVYDYIIPRPKSGHVVLGGCAEKNNWDPKPRPDMARRIKERCLALCPKLLPPDKRGRGTIDDLDVVEDAVGLRPTREGGIRLEADRVRIEGEGRDVPVVHHYGHGGYGYQSSWGSAEAAAELVKAALSSGRSKL</sequence>
<dbReference type="GO" id="GO:0005737">
    <property type="term" value="C:cytoplasm"/>
    <property type="evidence" value="ECO:0007669"/>
    <property type="project" value="TreeGrafter"/>
</dbReference>
<keyword evidence="3" id="KW-0285">Flavoprotein</keyword>
<feature type="chain" id="PRO_5022730535" description="FAD dependent oxidoreductase domain-containing protein" evidence="7">
    <location>
        <begin position="20"/>
        <end position="367"/>
    </location>
</feature>
<reference evidence="9 10" key="1">
    <citation type="submission" date="2019-03" db="EMBL/GenBank/DDBJ databases">
        <title>Rhodosporidium diobovatum UCD-FST 08-225 genome sequencing, assembly, and annotation.</title>
        <authorList>
            <person name="Fakankun I.U."/>
            <person name="Fristensky B."/>
            <person name="Levin D.B."/>
        </authorList>
    </citation>
    <scope>NUCLEOTIDE SEQUENCE [LARGE SCALE GENOMIC DNA]</scope>
    <source>
        <strain evidence="9 10">UCD-FST 08-225</strain>
    </source>
</reference>
<dbReference type="InterPro" id="IPR023209">
    <property type="entry name" value="DAO"/>
</dbReference>
<accession>A0A5C5G072</accession>
<protein>
    <recommendedName>
        <fullName evidence="8">FAD dependent oxidoreductase domain-containing protein</fullName>
    </recommendedName>
</protein>
<dbReference type="GO" id="GO:0003884">
    <property type="term" value="F:D-amino-acid oxidase activity"/>
    <property type="evidence" value="ECO:0007669"/>
    <property type="project" value="InterPro"/>
</dbReference>
<comment type="similarity">
    <text evidence="2">Belongs to the DAMOX/DASOX family.</text>
</comment>
<dbReference type="PANTHER" id="PTHR11530">
    <property type="entry name" value="D-AMINO ACID OXIDASE"/>
    <property type="match status" value="1"/>
</dbReference>
<feature type="binding site" evidence="6">
    <location>
        <position position="238"/>
    </location>
    <ligand>
        <name>D-dopa</name>
        <dbReference type="ChEBI" id="CHEBI:149689"/>
    </ligand>
</feature>
<dbReference type="Proteomes" id="UP000311382">
    <property type="component" value="Unassembled WGS sequence"/>
</dbReference>
<dbReference type="GO" id="GO:0019478">
    <property type="term" value="P:D-amino acid catabolic process"/>
    <property type="evidence" value="ECO:0007669"/>
    <property type="project" value="TreeGrafter"/>
</dbReference>
<dbReference type="InterPro" id="IPR006181">
    <property type="entry name" value="D-amino_acid_oxidase_CS"/>
</dbReference>
<dbReference type="Gene3D" id="3.40.50.720">
    <property type="entry name" value="NAD(P)-binding Rossmann-like Domain"/>
    <property type="match status" value="1"/>
</dbReference>
<dbReference type="SUPFAM" id="SSF51971">
    <property type="entry name" value="Nucleotide-binding domain"/>
    <property type="match status" value="1"/>
</dbReference>